<evidence type="ECO:0000256" key="12">
    <source>
        <dbReference type="ARBA" id="ARBA00022824"/>
    </source>
</evidence>
<evidence type="ECO:0000313" key="24">
    <source>
        <dbReference type="Proteomes" id="UP000267077"/>
    </source>
</evidence>
<dbReference type="EMBL" id="RYZR01000005">
    <property type="protein sequence ID" value="RUL64074.1"/>
    <property type="molecule type" value="Genomic_DNA"/>
</dbReference>
<keyword evidence="13" id="KW-0862">Zinc</keyword>
<evidence type="ECO:0000256" key="17">
    <source>
        <dbReference type="ARBA" id="ARBA00023180"/>
    </source>
</evidence>
<dbReference type="InterPro" id="IPR039866">
    <property type="entry name" value="CPQ"/>
</dbReference>
<dbReference type="Gene3D" id="3.50.30.30">
    <property type="match status" value="1"/>
</dbReference>
<keyword evidence="11" id="KW-0378">Hydrolase</keyword>
<keyword evidence="15" id="KW-0482">Metalloprotease</keyword>
<evidence type="ECO:0000256" key="10">
    <source>
        <dbReference type="ARBA" id="ARBA00022729"/>
    </source>
</evidence>
<dbReference type="GO" id="GO:0004180">
    <property type="term" value="F:carboxypeptidase activity"/>
    <property type="evidence" value="ECO:0007669"/>
    <property type="project" value="UniProtKB-KW"/>
</dbReference>
<evidence type="ECO:0000313" key="23">
    <source>
        <dbReference type="EMBL" id="RUL64074.1"/>
    </source>
</evidence>
<dbReference type="SUPFAM" id="SSF53187">
    <property type="entry name" value="Zn-dependent exopeptidases"/>
    <property type="match status" value="1"/>
</dbReference>
<evidence type="ECO:0000256" key="13">
    <source>
        <dbReference type="ARBA" id="ARBA00022833"/>
    </source>
</evidence>
<evidence type="ECO:0000256" key="18">
    <source>
        <dbReference type="ARBA" id="ARBA00023228"/>
    </source>
</evidence>
<feature type="signal peptide" evidence="21">
    <location>
        <begin position="1"/>
        <end position="22"/>
    </location>
</feature>
<dbReference type="PANTHER" id="PTHR12053">
    <property type="entry name" value="PROTEASE FAMILY M28 PLASMA GLUTAMATE CARBOXYPEPTIDASE-RELATED"/>
    <property type="match status" value="1"/>
</dbReference>
<keyword evidence="7" id="KW-0121">Carboxypeptidase</keyword>
<evidence type="ECO:0000256" key="19">
    <source>
        <dbReference type="ARBA" id="ARBA00025833"/>
    </source>
</evidence>
<dbReference type="InterPro" id="IPR007484">
    <property type="entry name" value="Peptidase_M28"/>
</dbReference>
<keyword evidence="8" id="KW-0645">Protease</keyword>
<dbReference type="GO" id="GO:0006508">
    <property type="term" value="P:proteolysis"/>
    <property type="evidence" value="ECO:0007669"/>
    <property type="project" value="UniProtKB-KW"/>
</dbReference>
<dbReference type="GO" id="GO:0070573">
    <property type="term" value="F:metallodipeptidase activity"/>
    <property type="evidence" value="ECO:0007669"/>
    <property type="project" value="InterPro"/>
</dbReference>
<dbReference type="GO" id="GO:0005576">
    <property type="term" value="C:extracellular region"/>
    <property type="evidence" value="ECO:0007669"/>
    <property type="project" value="UniProtKB-SubCell"/>
</dbReference>
<keyword evidence="14" id="KW-0333">Golgi apparatus</keyword>
<evidence type="ECO:0000256" key="4">
    <source>
        <dbReference type="ARBA" id="ARBA00004613"/>
    </source>
</evidence>
<keyword evidence="9" id="KW-0479">Metal-binding</keyword>
<evidence type="ECO:0000256" key="7">
    <source>
        <dbReference type="ARBA" id="ARBA00022645"/>
    </source>
</evidence>
<keyword evidence="6" id="KW-0964">Secreted</keyword>
<comment type="caution">
    <text evidence="23">The sequence shown here is derived from an EMBL/GenBank/DDBJ whole genome shotgun (WGS) entry which is preliminary data.</text>
</comment>
<evidence type="ECO:0000256" key="21">
    <source>
        <dbReference type="SAM" id="SignalP"/>
    </source>
</evidence>
<evidence type="ECO:0000259" key="22">
    <source>
        <dbReference type="Pfam" id="PF04389"/>
    </source>
</evidence>
<keyword evidence="16" id="KW-0865">Zymogen</keyword>
<evidence type="ECO:0000256" key="11">
    <source>
        <dbReference type="ARBA" id="ARBA00022801"/>
    </source>
</evidence>
<gene>
    <name evidence="23" type="ORF">EKH79_08420</name>
</gene>
<keyword evidence="10 21" id="KW-0732">Signal</keyword>
<evidence type="ECO:0000256" key="3">
    <source>
        <dbReference type="ARBA" id="ARBA00004555"/>
    </source>
</evidence>
<evidence type="ECO:0000256" key="20">
    <source>
        <dbReference type="ARBA" id="ARBA00033328"/>
    </source>
</evidence>
<evidence type="ECO:0000256" key="8">
    <source>
        <dbReference type="ARBA" id="ARBA00022670"/>
    </source>
</evidence>
<keyword evidence="12" id="KW-0256">Endoplasmic reticulum</keyword>
<dbReference type="PANTHER" id="PTHR12053:SF3">
    <property type="entry name" value="CARBOXYPEPTIDASE Q"/>
    <property type="match status" value="1"/>
</dbReference>
<keyword evidence="18" id="KW-0458">Lysosome</keyword>
<reference evidence="23 24" key="1">
    <citation type="submission" date="2018-12" db="EMBL/GenBank/DDBJ databases">
        <title>Dyella dinghuensis sp. nov. DHOA06 and Dyella choica sp. nov. 4M-K27, isolated from forest soil.</title>
        <authorList>
            <person name="Qiu L.-H."/>
            <person name="Gao Z.-H."/>
        </authorList>
    </citation>
    <scope>NUCLEOTIDE SEQUENCE [LARGE SCALE GENOMIC DNA]</scope>
    <source>
        <strain evidence="23 24">DHOA06</strain>
    </source>
</reference>
<evidence type="ECO:0000256" key="2">
    <source>
        <dbReference type="ARBA" id="ARBA00004371"/>
    </source>
</evidence>
<evidence type="ECO:0000256" key="5">
    <source>
        <dbReference type="ARBA" id="ARBA00014116"/>
    </source>
</evidence>
<keyword evidence="17" id="KW-0325">Glycoprotein</keyword>
<dbReference type="RefSeq" id="WP_126673353.1">
    <property type="nucleotide sequence ID" value="NZ_RYZR01000005.1"/>
</dbReference>
<keyword evidence="24" id="KW-1185">Reference proteome</keyword>
<accession>A0A432LU03</accession>
<sequence length="483" mass="50764">MQRPTLTLLAASLMLVTGLTCAADAPTTIPASAVQTAEQLRDKAMHDSTAYDVVTSLTTEVGARMAGSVNDPRARAWAIAKFKALGFDKVYTEAVTYPLWVRRSEHGAIVAPFPQPLDLIALGYSSGTPKGGLTAQVVQFASLDALKAADPASIKGKIVYIGYRMHRTKDGHDYGIGGGIREEGPLVAASKGAAAFLLRSAGTDANSRTPHTGVTDFSDFAHPDKAIPAAALSNPDADQLERVLAYGKPVSIKLDLDCGIVGQYTGYNVIGELTGRKYPDQVVVIGGHLDSWDPGTGAIDDGAGVAIALGAAKVIHDLPQRPDRTVRVVAFANEEMGLWGGRAYADKHAAEVGKFQLGTESDLGAAPVYQMRASVKPQARGAIEQIAKVLAPIGVTYDPTHPGGGGSDLSQMHLRGMAALSLDQDATNYFDWHHTANDTLDKINPQELAQNVAVYAVFTYMAAQADGDFGSAPGAFAHDGAGE</sequence>
<dbReference type="GO" id="GO:0005764">
    <property type="term" value="C:lysosome"/>
    <property type="evidence" value="ECO:0007669"/>
    <property type="project" value="UniProtKB-SubCell"/>
</dbReference>
<feature type="domain" description="Peptidase M28" evidence="22">
    <location>
        <begin position="268"/>
        <end position="456"/>
    </location>
</feature>
<dbReference type="Pfam" id="PF04389">
    <property type="entry name" value="Peptidase_M28"/>
    <property type="match status" value="1"/>
</dbReference>
<comment type="subcellular location">
    <subcellularLocation>
        <location evidence="1">Endoplasmic reticulum</location>
    </subcellularLocation>
    <subcellularLocation>
        <location evidence="3">Golgi apparatus</location>
    </subcellularLocation>
    <subcellularLocation>
        <location evidence="2">Lysosome</location>
    </subcellularLocation>
    <subcellularLocation>
        <location evidence="4">Secreted</location>
    </subcellularLocation>
</comment>
<evidence type="ECO:0000256" key="9">
    <source>
        <dbReference type="ARBA" id="ARBA00022723"/>
    </source>
</evidence>
<evidence type="ECO:0000256" key="15">
    <source>
        <dbReference type="ARBA" id="ARBA00023049"/>
    </source>
</evidence>
<comment type="subunit">
    <text evidence="19">Homodimer. The monomeric form is inactive while the homodimer is active.</text>
</comment>
<dbReference type="OrthoDB" id="9769665at2"/>
<evidence type="ECO:0000256" key="16">
    <source>
        <dbReference type="ARBA" id="ARBA00023145"/>
    </source>
</evidence>
<dbReference type="GO" id="GO:0046872">
    <property type="term" value="F:metal ion binding"/>
    <property type="evidence" value="ECO:0007669"/>
    <property type="project" value="UniProtKB-KW"/>
</dbReference>
<name>A0A432LU03_9GAMM</name>
<organism evidence="23 24">
    <name type="scientific">Dyella dinghuensis</name>
    <dbReference type="NCBI Taxonomy" id="1920169"/>
    <lineage>
        <taxon>Bacteria</taxon>
        <taxon>Pseudomonadati</taxon>
        <taxon>Pseudomonadota</taxon>
        <taxon>Gammaproteobacteria</taxon>
        <taxon>Lysobacterales</taxon>
        <taxon>Rhodanobacteraceae</taxon>
        <taxon>Dyella</taxon>
    </lineage>
</organism>
<protein>
    <recommendedName>
        <fullName evidence="5">Carboxypeptidase Q</fullName>
    </recommendedName>
    <alternativeName>
        <fullName evidence="20">Plasma glutamate carboxypeptidase</fullName>
    </alternativeName>
</protein>
<dbReference type="Gene3D" id="3.40.630.10">
    <property type="entry name" value="Zn peptidases"/>
    <property type="match status" value="1"/>
</dbReference>
<proteinExistence type="predicted"/>
<evidence type="ECO:0000256" key="1">
    <source>
        <dbReference type="ARBA" id="ARBA00004240"/>
    </source>
</evidence>
<dbReference type="Proteomes" id="UP000267077">
    <property type="component" value="Unassembled WGS sequence"/>
</dbReference>
<evidence type="ECO:0000256" key="14">
    <source>
        <dbReference type="ARBA" id="ARBA00023034"/>
    </source>
</evidence>
<dbReference type="AlphaFoldDB" id="A0A432LU03"/>
<evidence type="ECO:0000256" key="6">
    <source>
        <dbReference type="ARBA" id="ARBA00022525"/>
    </source>
</evidence>
<feature type="chain" id="PRO_5019021091" description="Carboxypeptidase Q" evidence="21">
    <location>
        <begin position="23"/>
        <end position="483"/>
    </location>
</feature>